<dbReference type="RefSeq" id="WP_308473350.1">
    <property type="nucleotide sequence ID" value="NZ_OY726394.1"/>
</dbReference>
<feature type="domain" description="CdaR GGDEF-like" evidence="4">
    <location>
        <begin position="177"/>
        <end position="282"/>
    </location>
</feature>
<evidence type="ECO:0000259" key="3">
    <source>
        <dbReference type="Pfam" id="PF14361"/>
    </source>
</evidence>
<dbReference type="EMBL" id="OY726394">
    <property type="protein sequence ID" value="CAJ1501073.1"/>
    <property type="molecule type" value="Genomic_DNA"/>
</dbReference>
<proteinExistence type="inferred from homology"/>
<dbReference type="PANTHER" id="PTHR33744">
    <property type="entry name" value="CARBOHYDRATE DIACID REGULATOR"/>
    <property type="match status" value="1"/>
</dbReference>
<dbReference type="InterPro" id="IPR025751">
    <property type="entry name" value="RsbRD_N_dom"/>
</dbReference>
<sequence>MTDLSAASPLAEIGAILESRMDELSHFVLARIHSAVPFYRDSDVVSDAELLQSATDHFRFVVRALADSSSFDTSPAAATGRARATAGVPRSAVMDAYRVGSHCAWEQMMALSVDQPGLDRDSLLAATARFWEAQDRYTDAMTTAYHEAATHLVVENAAEHAALTEALLQGRPLGEYSRWEVAALLQLPVNGPYAIVATQPSRVGQQPLPGIGPMLRSLDVFSAWRLLPDILIGIIHLPSESVLDSVVALLERATTTAVGISPLFGDLANTAVNLRYARIAMAAREPKDSRVRLFGDSVLAVAVVSAPEVIRKITEVTLGAFLALPPAERLALTETFNAWIDHDGSVSKAAESLFCHANTVRNRLRRVEECTGKTLAVPRDLAELCLAFEAIAHLPDPAGAAAVSEN</sequence>
<feature type="domain" description="PucR C-terminal helix-turn-helix" evidence="2">
    <location>
        <begin position="332"/>
        <end position="390"/>
    </location>
</feature>
<organism evidence="5 6">
    <name type="scientific">[Mycobacterium] kokjensenii</name>
    <dbReference type="NCBI Taxonomy" id="3064287"/>
    <lineage>
        <taxon>Bacteria</taxon>
        <taxon>Bacillati</taxon>
        <taxon>Actinomycetota</taxon>
        <taxon>Actinomycetes</taxon>
        <taxon>Mycobacteriales</taxon>
        <taxon>Mycobacteriaceae</taxon>
        <taxon>Mycolicibacter</taxon>
    </lineage>
</organism>
<keyword evidence="6" id="KW-1185">Reference proteome</keyword>
<dbReference type="Pfam" id="PF13556">
    <property type="entry name" value="HTH_30"/>
    <property type="match status" value="1"/>
</dbReference>
<accession>A0ABM9LLM0</accession>
<dbReference type="InterPro" id="IPR051448">
    <property type="entry name" value="CdaR-like_regulators"/>
</dbReference>
<protein>
    <submittedName>
        <fullName evidence="5">Helix-turn-helix domain-containing protein</fullName>
    </submittedName>
</protein>
<dbReference type="Proteomes" id="UP001190336">
    <property type="component" value="Chromosome"/>
</dbReference>
<dbReference type="InterPro" id="IPR025736">
    <property type="entry name" value="PucR_C-HTH_dom"/>
</dbReference>
<name>A0ABM9LLM0_9MYCO</name>
<dbReference type="InterPro" id="IPR042070">
    <property type="entry name" value="PucR_C-HTH_sf"/>
</dbReference>
<comment type="similarity">
    <text evidence="1">Belongs to the CdaR family.</text>
</comment>
<evidence type="ECO:0000259" key="4">
    <source>
        <dbReference type="Pfam" id="PF17853"/>
    </source>
</evidence>
<dbReference type="Pfam" id="PF17853">
    <property type="entry name" value="GGDEF_2"/>
    <property type="match status" value="1"/>
</dbReference>
<dbReference type="Gene3D" id="1.10.10.2840">
    <property type="entry name" value="PucR C-terminal helix-turn-helix domain"/>
    <property type="match status" value="1"/>
</dbReference>
<evidence type="ECO:0000259" key="2">
    <source>
        <dbReference type="Pfam" id="PF13556"/>
    </source>
</evidence>
<evidence type="ECO:0000256" key="1">
    <source>
        <dbReference type="ARBA" id="ARBA00006754"/>
    </source>
</evidence>
<evidence type="ECO:0000313" key="5">
    <source>
        <dbReference type="EMBL" id="CAJ1501073.1"/>
    </source>
</evidence>
<gene>
    <name evidence="5" type="ORF">MU0083_002590</name>
</gene>
<reference evidence="5 6" key="1">
    <citation type="submission" date="2023-08" db="EMBL/GenBank/DDBJ databases">
        <authorList>
            <person name="Folkvardsen B D."/>
            <person name="Norman A."/>
        </authorList>
    </citation>
    <scope>NUCLEOTIDE SEQUENCE [LARGE SCALE GENOMIC DNA]</scope>
    <source>
        <strain evidence="5 6">Mu0083</strain>
    </source>
</reference>
<dbReference type="PANTHER" id="PTHR33744:SF1">
    <property type="entry name" value="DNA-BINDING TRANSCRIPTIONAL ACTIVATOR ADER"/>
    <property type="match status" value="1"/>
</dbReference>
<evidence type="ECO:0000313" key="6">
    <source>
        <dbReference type="Proteomes" id="UP001190336"/>
    </source>
</evidence>
<dbReference type="Pfam" id="PF14361">
    <property type="entry name" value="RsbRD_N"/>
    <property type="match status" value="1"/>
</dbReference>
<feature type="domain" description="RsbT co-antagonist protein RsbRD N-terminal" evidence="3">
    <location>
        <begin position="23"/>
        <end position="157"/>
    </location>
</feature>
<dbReference type="InterPro" id="IPR041522">
    <property type="entry name" value="CdaR_GGDEF"/>
</dbReference>